<evidence type="ECO:0000313" key="6">
    <source>
        <dbReference type="Proteomes" id="UP000281547"/>
    </source>
</evidence>
<dbReference type="InterPro" id="IPR029000">
    <property type="entry name" value="Cyclophilin-like_dom_sf"/>
</dbReference>
<accession>A0A433XFN1</accession>
<dbReference type="SMART" id="SM00797">
    <property type="entry name" value="AHS2"/>
    <property type="match status" value="1"/>
</dbReference>
<keyword evidence="6" id="KW-1185">Reference proteome</keyword>
<dbReference type="InterPro" id="IPR052708">
    <property type="entry name" value="PxpC"/>
</dbReference>
<dbReference type="Pfam" id="PF02626">
    <property type="entry name" value="CT_A_B"/>
    <property type="match status" value="1"/>
</dbReference>
<dbReference type="SUPFAM" id="SSF50891">
    <property type="entry name" value="Cyclophilin-like"/>
    <property type="match status" value="1"/>
</dbReference>
<dbReference type="GO" id="GO:0016740">
    <property type="term" value="F:transferase activity"/>
    <property type="evidence" value="ECO:0007669"/>
    <property type="project" value="UniProtKB-KW"/>
</dbReference>
<dbReference type="EMBL" id="RZNJ01000002">
    <property type="protein sequence ID" value="RUT32866.1"/>
    <property type="molecule type" value="Genomic_DNA"/>
</dbReference>
<keyword evidence="3" id="KW-0067">ATP-binding</keyword>
<dbReference type="InterPro" id="IPR003778">
    <property type="entry name" value="CT_A_B"/>
</dbReference>
<dbReference type="RefSeq" id="WP_127187823.1">
    <property type="nucleotide sequence ID" value="NZ_RZNJ01000002.1"/>
</dbReference>
<evidence type="ECO:0000256" key="2">
    <source>
        <dbReference type="ARBA" id="ARBA00022801"/>
    </source>
</evidence>
<feature type="domain" description="Carboxyltransferase" evidence="4">
    <location>
        <begin position="26"/>
        <end position="293"/>
    </location>
</feature>
<keyword evidence="1" id="KW-0547">Nucleotide-binding</keyword>
<evidence type="ECO:0000256" key="3">
    <source>
        <dbReference type="ARBA" id="ARBA00022840"/>
    </source>
</evidence>
<keyword evidence="2" id="KW-0378">Hydrolase</keyword>
<proteinExistence type="predicted"/>
<dbReference type="AlphaFoldDB" id="A0A433XFN1"/>
<comment type="caution">
    <text evidence="5">The sequence shown here is derived from an EMBL/GenBank/DDBJ whole genome shotgun (WGS) entry which is preliminary data.</text>
</comment>
<dbReference type="PANTHER" id="PTHR43309">
    <property type="entry name" value="5-OXOPROLINASE SUBUNIT C"/>
    <property type="match status" value="1"/>
</dbReference>
<evidence type="ECO:0000313" key="5">
    <source>
        <dbReference type="EMBL" id="RUT32866.1"/>
    </source>
</evidence>
<dbReference type="OrthoDB" id="9768696at2"/>
<name>A0A433XFN1_9HYPH</name>
<keyword evidence="5" id="KW-0808">Transferase</keyword>
<organism evidence="5 6">
    <name type="scientific">Arsenicitalea aurantiaca</name>
    <dbReference type="NCBI Taxonomy" id="1783274"/>
    <lineage>
        <taxon>Bacteria</taxon>
        <taxon>Pseudomonadati</taxon>
        <taxon>Pseudomonadota</taxon>
        <taxon>Alphaproteobacteria</taxon>
        <taxon>Hyphomicrobiales</taxon>
        <taxon>Devosiaceae</taxon>
        <taxon>Arsenicitalea</taxon>
    </lineage>
</organism>
<gene>
    <name evidence="5" type="ORF">EMQ25_06940</name>
</gene>
<dbReference type="Proteomes" id="UP000281547">
    <property type="component" value="Unassembled WGS sequence"/>
</dbReference>
<dbReference type="GO" id="GO:0016787">
    <property type="term" value="F:hydrolase activity"/>
    <property type="evidence" value="ECO:0007669"/>
    <property type="project" value="UniProtKB-KW"/>
</dbReference>
<dbReference type="GO" id="GO:0005524">
    <property type="term" value="F:ATP binding"/>
    <property type="evidence" value="ECO:0007669"/>
    <property type="project" value="UniProtKB-KW"/>
</dbReference>
<evidence type="ECO:0000259" key="4">
    <source>
        <dbReference type="SMART" id="SM00797"/>
    </source>
</evidence>
<dbReference type="Gene3D" id="2.40.100.10">
    <property type="entry name" value="Cyclophilin-like"/>
    <property type="match status" value="1"/>
</dbReference>
<dbReference type="PANTHER" id="PTHR43309:SF5">
    <property type="entry name" value="5-OXOPROLINASE SUBUNIT C"/>
    <property type="match status" value="1"/>
</dbReference>
<sequence length="294" mass="30237">MSAALEITRAGPLVSIQDAGRFSALRHGVAASGPMDRAAFAAAGAALPARGTAGLEFTAAGLAFTLAGGPTLIGFAGGAFAITRNGSPLPWPGHARLAPGDRIAIAPGPSGNYGYLRLDREILVPPLMGSRATNLTIGLGGFAGRALAPGDSVPLGPACAPEPAKPVPPAPADGPIRILWGLHADRFPAALRTRFLEADFTVSRRLDRMGVRLDDGEGVFAGAAILSLVSDAIVPGDIQILGDGTPIVLMADHQPTGGYPRIATIISADRDRFAQLRPGTPVRFRSVTLDRARP</sequence>
<reference evidence="5 6" key="1">
    <citation type="journal article" date="2016" name="Int. J. Syst. Evol. Microbiol.">
        <title>Arsenicitalea aurantiaca gen. nov., sp. nov., a new member of the family Hyphomicrobiaceae, isolated from high-arsenic sediment.</title>
        <authorList>
            <person name="Mu Y."/>
            <person name="Zhou L."/>
            <person name="Zeng X.C."/>
            <person name="Liu L."/>
            <person name="Pan Y."/>
            <person name="Chen X."/>
            <person name="Wang J."/>
            <person name="Li S."/>
            <person name="Li W.J."/>
            <person name="Wang Y."/>
        </authorList>
    </citation>
    <scope>NUCLEOTIDE SEQUENCE [LARGE SCALE GENOMIC DNA]</scope>
    <source>
        <strain evidence="5 6">42-50</strain>
    </source>
</reference>
<protein>
    <submittedName>
        <fullName evidence="5">Biotin-dependent carboxyltransferase</fullName>
    </submittedName>
</protein>
<evidence type="ECO:0000256" key="1">
    <source>
        <dbReference type="ARBA" id="ARBA00022741"/>
    </source>
</evidence>